<comment type="similarity">
    <text evidence="1">Belongs to the glycosyltransferase 2 family.</text>
</comment>
<evidence type="ECO:0000256" key="3">
    <source>
        <dbReference type="ARBA" id="ARBA00022679"/>
    </source>
</evidence>
<dbReference type="Pfam" id="PF13632">
    <property type="entry name" value="Glyco_trans_2_3"/>
    <property type="match status" value="1"/>
</dbReference>
<reference evidence="6 7" key="1">
    <citation type="journal article" date="2016" name="Nat. Commun.">
        <title>Thousands of microbial genomes shed light on interconnected biogeochemical processes in an aquifer system.</title>
        <authorList>
            <person name="Anantharaman K."/>
            <person name="Brown C.T."/>
            <person name="Hug L.A."/>
            <person name="Sharon I."/>
            <person name="Castelle C.J."/>
            <person name="Probst A.J."/>
            <person name="Thomas B.C."/>
            <person name="Singh A."/>
            <person name="Wilkins M.J."/>
            <person name="Karaoz U."/>
            <person name="Brodie E.L."/>
            <person name="Williams K.H."/>
            <person name="Hubbard S.S."/>
            <person name="Banfield J.F."/>
        </authorList>
    </citation>
    <scope>NUCLEOTIDE SEQUENCE [LARGE SCALE GENOMIC DNA]</scope>
</reference>
<dbReference type="EMBL" id="MGEK01000002">
    <property type="protein sequence ID" value="OGL83144.1"/>
    <property type="molecule type" value="Genomic_DNA"/>
</dbReference>
<comment type="caution">
    <text evidence="6">The sequence shown here is derived from an EMBL/GenBank/DDBJ whole genome shotgun (WGS) entry which is preliminary data.</text>
</comment>
<dbReference type="GO" id="GO:0016757">
    <property type="term" value="F:glycosyltransferase activity"/>
    <property type="evidence" value="ECO:0007669"/>
    <property type="project" value="UniProtKB-KW"/>
</dbReference>
<name>A0A1F7UZF7_9BACT</name>
<protein>
    <recommendedName>
        <fullName evidence="4 5">Glycosyltransferase 2-like domain-containing protein</fullName>
    </recommendedName>
</protein>
<organism evidence="6 7">
    <name type="scientific">Candidatus Uhrbacteria bacterium RIFCSPLOWO2_01_FULL_47_25</name>
    <dbReference type="NCBI Taxonomy" id="1802402"/>
    <lineage>
        <taxon>Bacteria</taxon>
        <taxon>Candidatus Uhriibacteriota</taxon>
    </lineage>
</organism>
<dbReference type="SUPFAM" id="SSF53448">
    <property type="entry name" value="Nucleotide-diphospho-sugar transferases"/>
    <property type="match status" value="1"/>
</dbReference>
<dbReference type="Proteomes" id="UP000176846">
    <property type="component" value="Unassembled WGS sequence"/>
</dbReference>
<gene>
    <name evidence="6" type="ORF">A2936_01425</name>
</gene>
<dbReference type="Pfam" id="PF00535">
    <property type="entry name" value="Glycos_transf_2"/>
    <property type="match status" value="1"/>
</dbReference>
<dbReference type="PANTHER" id="PTHR43179">
    <property type="entry name" value="RHAMNOSYLTRANSFERASE WBBL"/>
    <property type="match status" value="1"/>
</dbReference>
<keyword evidence="2" id="KW-0328">Glycosyltransferase</keyword>
<dbReference type="Gene3D" id="3.90.550.10">
    <property type="entry name" value="Spore Coat Polysaccharide Biosynthesis Protein SpsA, Chain A"/>
    <property type="match status" value="1"/>
</dbReference>
<evidence type="ECO:0000313" key="7">
    <source>
        <dbReference type="Proteomes" id="UP000176846"/>
    </source>
</evidence>
<evidence type="ECO:0000256" key="1">
    <source>
        <dbReference type="ARBA" id="ARBA00006739"/>
    </source>
</evidence>
<feature type="domain" description="Glycosyltransferase 2-like" evidence="5">
    <location>
        <begin position="166"/>
        <end position="290"/>
    </location>
</feature>
<keyword evidence="3" id="KW-0808">Transferase</keyword>
<evidence type="ECO:0000313" key="6">
    <source>
        <dbReference type="EMBL" id="OGL83144.1"/>
    </source>
</evidence>
<evidence type="ECO:0000256" key="2">
    <source>
        <dbReference type="ARBA" id="ARBA00022676"/>
    </source>
</evidence>
<dbReference type="InterPro" id="IPR001173">
    <property type="entry name" value="Glyco_trans_2-like"/>
</dbReference>
<accession>A0A1F7UZF7</accession>
<dbReference type="PANTHER" id="PTHR43179:SF12">
    <property type="entry name" value="GALACTOFURANOSYLTRANSFERASE GLFT2"/>
    <property type="match status" value="1"/>
</dbReference>
<proteinExistence type="inferred from homology"/>
<sequence length="342" mass="40072">MKIAVQLVTWNGQLFLADCLSSLSNQTFQDWQIFIIDNNSTDRTPNIIHRWLDHHIAQYSFKTLPLNVGFAPGHNLLLQSHDAPYVFILNQDVLLEPNYLYELICCLEARRQSGSATGCLFRWESRHGQLIKTDILDSTGLEIYRTHRVVERGRGEDSLLSDDVEEVFGVPATAALYRRVALDETVLHTVNGREWFDNDFGSYKEDVDLAYRLQLLGWQSIYVPSARGYHYRGLRGAADTTTGFFTFDTWWQRRNKSASANQLSYSNHLSFLFKSFAFAIFSLTWWATVLYESAKAVDLIFVEPRTFWYAWSKLFRIRRTLRMKRRMIFMKPYHPKNIKRFF</sequence>
<evidence type="ECO:0000259" key="5">
    <source>
        <dbReference type="Pfam" id="PF13632"/>
    </source>
</evidence>
<dbReference type="InterPro" id="IPR029044">
    <property type="entry name" value="Nucleotide-diphossugar_trans"/>
</dbReference>
<evidence type="ECO:0000259" key="4">
    <source>
        <dbReference type="Pfam" id="PF00535"/>
    </source>
</evidence>
<dbReference type="AlphaFoldDB" id="A0A1F7UZF7"/>
<feature type="domain" description="Glycosyltransferase 2-like" evidence="4">
    <location>
        <begin position="8"/>
        <end position="108"/>
    </location>
</feature>